<evidence type="ECO:0000259" key="3">
    <source>
        <dbReference type="Pfam" id="PF07730"/>
    </source>
</evidence>
<dbReference type="GO" id="GO:0000155">
    <property type="term" value="F:phosphorelay sensor kinase activity"/>
    <property type="evidence" value="ECO:0007669"/>
    <property type="project" value="InterPro"/>
</dbReference>
<sequence>MSNLKIASEKIRIAQDLHDGIAQDLVALGYQFDLMLAEPEIPANMRSELRTARFRIDELITKVRREIFALRQLNENSLAVRIGKSAAEICGNLMGRTDLDEVTGTLDQEEEIYMIACELLRNSAKHSGASVIEISLRQNENLLYLEVLDNGNGGAEVNQSGFGLKGIGEKVRNASGVLKIISNKEGTRTQITL</sequence>
<organism evidence="4">
    <name type="scientific">freshwater metagenome</name>
    <dbReference type="NCBI Taxonomy" id="449393"/>
    <lineage>
        <taxon>unclassified sequences</taxon>
        <taxon>metagenomes</taxon>
        <taxon>ecological metagenomes</taxon>
    </lineage>
</organism>
<proteinExistence type="predicted"/>
<evidence type="ECO:0000313" key="4">
    <source>
        <dbReference type="EMBL" id="CAB4867055.1"/>
    </source>
</evidence>
<dbReference type="AlphaFoldDB" id="A0A6J7DDX7"/>
<reference evidence="4" key="1">
    <citation type="submission" date="2020-05" db="EMBL/GenBank/DDBJ databases">
        <authorList>
            <person name="Chiriac C."/>
            <person name="Salcher M."/>
            <person name="Ghai R."/>
            <person name="Kavagutti S V."/>
        </authorList>
    </citation>
    <scope>NUCLEOTIDE SEQUENCE</scope>
</reference>
<accession>A0A6J7DDX7</accession>
<dbReference type="InterPro" id="IPR050482">
    <property type="entry name" value="Sensor_HK_TwoCompSys"/>
</dbReference>
<dbReference type="InterPro" id="IPR036890">
    <property type="entry name" value="HATPase_C_sf"/>
</dbReference>
<protein>
    <submittedName>
        <fullName evidence="4">Unannotated protein</fullName>
    </submittedName>
</protein>
<dbReference type="PANTHER" id="PTHR24421">
    <property type="entry name" value="NITRATE/NITRITE SENSOR PROTEIN NARX-RELATED"/>
    <property type="match status" value="1"/>
</dbReference>
<evidence type="ECO:0000256" key="2">
    <source>
        <dbReference type="ARBA" id="ARBA00022777"/>
    </source>
</evidence>
<keyword evidence="1" id="KW-0808">Transferase</keyword>
<gene>
    <name evidence="4" type="ORF">UFOPK3461_00107</name>
</gene>
<keyword evidence="2" id="KW-0418">Kinase</keyword>
<dbReference type="GO" id="GO:0046983">
    <property type="term" value="F:protein dimerization activity"/>
    <property type="evidence" value="ECO:0007669"/>
    <property type="project" value="InterPro"/>
</dbReference>
<dbReference type="EMBL" id="CAFBLW010000003">
    <property type="protein sequence ID" value="CAB4867055.1"/>
    <property type="molecule type" value="Genomic_DNA"/>
</dbReference>
<dbReference type="InterPro" id="IPR011712">
    <property type="entry name" value="Sig_transdc_His_kin_sub3_dim/P"/>
</dbReference>
<dbReference type="Pfam" id="PF07730">
    <property type="entry name" value="HisKA_3"/>
    <property type="match status" value="1"/>
</dbReference>
<name>A0A6J7DDX7_9ZZZZ</name>
<dbReference type="SUPFAM" id="SSF55874">
    <property type="entry name" value="ATPase domain of HSP90 chaperone/DNA topoisomerase II/histidine kinase"/>
    <property type="match status" value="1"/>
</dbReference>
<dbReference type="Gene3D" id="1.20.5.1930">
    <property type="match status" value="1"/>
</dbReference>
<feature type="domain" description="Signal transduction histidine kinase subgroup 3 dimerisation and phosphoacceptor" evidence="3">
    <location>
        <begin position="9"/>
        <end position="72"/>
    </location>
</feature>
<dbReference type="GO" id="GO:0016020">
    <property type="term" value="C:membrane"/>
    <property type="evidence" value="ECO:0007669"/>
    <property type="project" value="InterPro"/>
</dbReference>
<evidence type="ECO:0000256" key="1">
    <source>
        <dbReference type="ARBA" id="ARBA00022679"/>
    </source>
</evidence>
<dbReference type="CDD" id="cd16917">
    <property type="entry name" value="HATPase_UhpB-NarQ-NarX-like"/>
    <property type="match status" value="1"/>
</dbReference>
<dbReference type="Gene3D" id="3.30.565.10">
    <property type="entry name" value="Histidine kinase-like ATPase, C-terminal domain"/>
    <property type="match status" value="1"/>
</dbReference>